<comment type="similarity">
    <text evidence="7">Belongs to the binding-protein-dependent transport system permease family.</text>
</comment>
<proteinExistence type="inferred from homology"/>
<keyword evidence="2 7" id="KW-0813">Transport</keyword>
<dbReference type="EMBL" id="QTJW01000003">
    <property type="protein sequence ID" value="RGD71643.1"/>
    <property type="molecule type" value="Genomic_DNA"/>
</dbReference>
<evidence type="ECO:0000256" key="3">
    <source>
        <dbReference type="ARBA" id="ARBA00022475"/>
    </source>
</evidence>
<feature type="transmembrane region" description="Helical" evidence="7">
    <location>
        <begin position="244"/>
        <end position="263"/>
    </location>
</feature>
<evidence type="ECO:0000256" key="1">
    <source>
        <dbReference type="ARBA" id="ARBA00004651"/>
    </source>
</evidence>
<evidence type="ECO:0000313" key="10">
    <source>
        <dbReference type="Proteomes" id="UP000261023"/>
    </source>
</evidence>
<feature type="transmembrane region" description="Helical" evidence="7">
    <location>
        <begin position="75"/>
        <end position="95"/>
    </location>
</feature>
<evidence type="ECO:0000256" key="5">
    <source>
        <dbReference type="ARBA" id="ARBA00022989"/>
    </source>
</evidence>
<evidence type="ECO:0000256" key="7">
    <source>
        <dbReference type="RuleBase" id="RU363032"/>
    </source>
</evidence>
<feature type="domain" description="ABC transmembrane type-1" evidence="8">
    <location>
        <begin position="71"/>
        <end position="263"/>
    </location>
</feature>
<evidence type="ECO:0000256" key="2">
    <source>
        <dbReference type="ARBA" id="ARBA00022448"/>
    </source>
</evidence>
<dbReference type="Gene3D" id="1.10.3720.10">
    <property type="entry name" value="MetI-like"/>
    <property type="match status" value="1"/>
</dbReference>
<dbReference type="PANTHER" id="PTHR43744">
    <property type="entry name" value="ABC TRANSPORTER PERMEASE PROTEIN MG189-RELATED-RELATED"/>
    <property type="match status" value="1"/>
</dbReference>
<gene>
    <name evidence="9" type="ORF">DWX31_05015</name>
</gene>
<evidence type="ECO:0000256" key="4">
    <source>
        <dbReference type="ARBA" id="ARBA00022692"/>
    </source>
</evidence>
<dbReference type="RefSeq" id="WP_029466637.1">
    <property type="nucleotide sequence ID" value="NZ_QTJW01000003.1"/>
</dbReference>
<keyword evidence="6 7" id="KW-0472">Membrane</keyword>
<evidence type="ECO:0000259" key="8">
    <source>
        <dbReference type="PROSITE" id="PS50928"/>
    </source>
</evidence>
<sequence length="278" mass="30711">MMSRAIKKVTLSALLTFFAAAAVVPILLMLVNSFKTGSELAKNAWGIPSFWTFSNYASLVSFNSGILVRTFLNSVFVSVVYTLLTLIVSSLAAFAFSKYSFKGKNVIFIFLLATMMIPVEITIPAIYLMFSKVHMLNTYSVQIFPGIANVFCLFMLKQYMDSLPNSLLEAARLDGAGDISIYQKVVLPLVSPAIGALAILTFLGKWNDYLWPSMLLTRAEVMPIMVVLPTLNTGNSQWSTPWELVMAGCVIVTLPLIIVFFIFQDQFMSSVTIGAVKE</sequence>
<keyword evidence="4 7" id="KW-0812">Transmembrane</keyword>
<feature type="transmembrane region" description="Helical" evidence="7">
    <location>
        <begin position="107"/>
        <end position="130"/>
    </location>
</feature>
<dbReference type="GO" id="GO:0005886">
    <property type="term" value="C:plasma membrane"/>
    <property type="evidence" value="ECO:0007669"/>
    <property type="project" value="UniProtKB-SubCell"/>
</dbReference>
<dbReference type="Pfam" id="PF00528">
    <property type="entry name" value="BPD_transp_1"/>
    <property type="match status" value="1"/>
</dbReference>
<dbReference type="CDD" id="cd06261">
    <property type="entry name" value="TM_PBP2"/>
    <property type="match status" value="1"/>
</dbReference>
<feature type="transmembrane region" description="Helical" evidence="7">
    <location>
        <begin position="49"/>
        <end position="68"/>
    </location>
</feature>
<dbReference type="OrthoDB" id="9787837at2"/>
<evidence type="ECO:0000256" key="6">
    <source>
        <dbReference type="ARBA" id="ARBA00023136"/>
    </source>
</evidence>
<name>A0A3E3DR16_9FIRM</name>
<dbReference type="InterPro" id="IPR035906">
    <property type="entry name" value="MetI-like_sf"/>
</dbReference>
<keyword evidence="3" id="KW-1003">Cell membrane</keyword>
<feature type="transmembrane region" description="Helical" evidence="7">
    <location>
        <begin position="180"/>
        <end position="203"/>
    </location>
</feature>
<dbReference type="SUPFAM" id="SSF161098">
    <property type="entry name" value="MetI-like"/>
    <property type="match status" value="1"/>
</dbReference>
<organism evidence="9 10">
    <name type="scientific">Hungatella hathewayi</name>
    <dbReference type="NCBI Taxonomy" id="154046"/>
    <lineage>
        <taxon>Bacteria</taxon>
        <taxon>Bacillati</taxon>
        <taxon>Bacillota</taxon>
        <taxon>Clostridia</taxon>
        <taxon>Lachnospirales</taxon>
        <taxon>Lachnospiraceae</taxon>
        <taxon>Hungatella</taxon>
    </lineage>
</organism>
<keyword evidence="5 7" id="KW-1133">Transmembrane helix</keyword>
<evidence type="ECO:0000313" key="9">
    <source>
        <dbReference type="EMBL" id="RGD71643.1"/>
    </source>
</evidence>
<dbReference type="AlphaFoldDB" id="A0A3E3DR16"/>
<dbReference type="GO" id="GO:0055085">
    <property type="term" value="P:transmembrane transport"/>
    <property type="evidence" value="ECO:0007669"/>
    <property type="project" value="InterPro"/>
</dbReference>
<protein>
    <submittedName>
        <fullName evidence="9">Carbohydrate ABC transporter permease</fullName>
    </submittedName>
</protein>
<comment type="caution">
    <text evidence="9">The sequence shown here is derived from an EMBL/GenBank/DDBJ whole genome shotgun (WGS) entry which is preliminary data.</text>
</comment>
<comment type="subcellular location">
    <subcellularLocation>
        <location evidence="1 7">Cell membrane</location>
        <topology evidence="1 7">Multi-pass membrane protein</topology>
    </subcellularLocation>
</comment>
<dbReference type="PANTHER" id="PTHR43744:SF12">
    <property type="entry name" value="ABC TRANSPORTER PERMEASE PROTEIN MG189-RELATED"/>
    <property type="match status" value="1"/>
</dbReference>
<dbReference type="PROSITE" id="PS50928">
    <property type="entry name" value="ABC_TM1"/>
    <property type="match status" value="1"/>
</dbReference>
<accession>A0A3E3DR16</accession>
<dbReference type="Proteomes" id="UP000261023">
    <property type="component" value="Unassembled WGS sequence"/>
</dbReference>
<reference evidence="9 10" key="1">
    <citation type="submission" date="2018-08" db="EMBL/GenBank/DDBJ databases">
        <title>A genome reference for cultivated species of the human gut microbiota.</title>
        <authorList>
            <person name="Zou Y."/>
            <person name="Xue W."/>
            <person name="Luo G."/>
        </authorList>
    </citation>
    <scope>NUCLEOTIDE SEQUENCE [LARGE SCALE GENOMIC DNA]</scope>
    <source>
        <strain evidence="9 10">AF19-13AC</strain>
    </source>
</reference>
<dbReference type="InterPro" id="IPR000515">
    <property type="entry name" value="MetI-like"/>
</dbReference>